<feature type="region of interest" description="Disordered" evidence="1">
    <location>
        <begin position="1"/>
        <end position="37"/>
    </location>
</feature>
<dbReference type="EMBL" id="KL596991">
    <property type="protein sequence ID" value="KER21138.1"/>
    <property type="molecule type" value="Genomic_DNA"/>
</dbReference>
<proteinExistence type="predicted"/>
<name>A0A074Z2C4_OPIVI</name>
<dbReference type="RefSeq" id="XP_009175114.1">
    <property type="nucleotide sequence ID" value="XM_009176850.1"/>
</dbReference>
<protein>
    <submittedName>
        <fullName evidence="2">Uncharacterized protein</fullName>
    </submittedName>
</protein>
<dbReference type="GeneID" id="20324637"/>
<feature type="compositionally biased region" description="Polar residues" evidence="1">
    <location>
        <begin position="1"/>
        <end position="14"/>
    </location>
</feature>
<keyword evidence="3" id="KW-1185">Reference proteome</keyword>
<dbReference type="Proteomes" id="UP000054324">
    <property type="component" value="Unassembled WGS sequence"/>
</dbReference>
<dbReference type="AlphaFoldDB" id="A0A074Z2C4"/>
<feature type="compositionally biased region" description="Basic and acidic residues" evidence="1">
    <location>
        <begin position="15"/>
        <end position="34"/>
    </location>
</feature>
<reference evidence="2 3" key="1">
    <citation type="submission" date="2013-11" db="EMBL/GenBank/DDBJ databases">
        <title>Opisthorchis viverrini - life in the bile duct.</title>
        <authorList>
            <person name="Young N.D."/>
            <person name="Nagarajan N."/>
            <person name="Lin S.J."/>
            <person name="Korhonen P.K."/>
            <person name="Jex A.R."/>
            <person name="Hall R.S."/>
            <person name="Safavi-Hemami H."/>
            <person name="Kaewkong W."/>
            <person name="Bertrand D."/>
            <person name="Gao S."/>
            <person name="Seet Q."/>
            <person name="Wongkham S."/>
            <person name="Teh B.T."/>
            <person name="Wongkham C."/>
            <person name="Intapan P.M."/>
            <person name="Maleewong W."/>
            <person name="Yang X."/>
            <person name="Hu M."/>
            <person name="Wang Z."/>
            <person name="Hofmann A."/>
            <person name="Sternberg P.W."/>
            <person name="Tan P."/>
            <person name="Wang J."/>
            <person name="Gasser R.B."/>
        </authorList>
    </citation>
    <scope>NUCLEOTIDE SEQUENCE [LARGE SCALE GENOMIC DNA]</scope>
</reference>
<evidence type="ECO:0000313" key="3">
    <source>
        <dbReference type="Proteomes" id="UP000054324"/>
    </source>
</evidence>
<dbReference type="CTD" id="20324637"/>
<sequence>MSPTGLSPEGLSTNRRMDGQKQTRQRKEESHPGPEKSINACLAAKSYGVLKGPTILFVYSGDFRREQTYPELQKSGKVSVRRNSTRIPLYHWQSGATAEKPIPRKISRKFGTLAGPA</sequence>
<organism evidence="2 3">
    <name type="scientific">Opisthorchis viverrini</name>
    <name type="common">Southeast Asian liver fluke</name>
    <dbReference type="NCBI Taxonomy" id="6198"/>
    <lineage>
        <taxon>Eukaryota</taxon>
        <taxon>Metazoa</taxon>
        <taxon>Spiralia</taxon>
        <taxon>Lophotrochozoa</taxon>
        <taxon>Platyhelminthes</taxon>
        <taxon>Trematoda</taxon>
        <taxon>Digenea</taxon>
        <taxon>Opisthorchiida</taxon>
        <taxon>Opisthorchiata</taxon>
        <taxon>Opisthorchiidae</taxon>
        <taxon>Opisthorchis</taxon>
    </lineage>
</organism>
<dbReference type="KEGG" id="ovi:T265_10469"/>
<evidence type="ECO:0000256" key="1">
    <source>
        <dbReference type="SAM" id="MobiDB-lite"/>
    </source>
</evidence>
<gene>
    <name evidence="2" type="ORF">T265_10469</name>
</gene>
<accession>A0A074Z2C4</accession>
<evidence type="ECO:0000313" key="2">
    <source>
        <dbReference type="EMBL" id="KER21138.1"/>
    </source>
</evidence>